<protein>
    <submittedName>
        <fullName evidence="1">DH200=94 genomic scaffold, scaffold_6518</fullName>
    </submittedName>
</protein>
<dbReference type="AlphaFoldDB" id="A0A068VMD6"/>
<dbReference type="EMBL" id="HG745602">
    <property type="protein sequence ID" value="CDP21772.1"/>
    <property type="molecule type" value="Genomic_DNA"/>
</dbReference>
<gene>
    <name evidence="1" type="ORF">GSCOC_T00012109001</name>
</gene>
<dbReference type="Gramene" id="CDP21772">
    <property type="protein sequence ID" value="CDP21772"/>
    <property type="gene ID" value="GSCOC_T00012109001"/>
</dbReference>
<reference evidence="2" key="1">
    <citation type="journal article" date="2014" name="Science">
        <title>The coffee genome provides insight into the convergent evolution of caffeine biosynthesis.</title>
        <authorList>
            <person name="Denoeud F."/>
            <person name="Carretero-Paulet L."/>
            <person name="Dereeper A."/>
            <person name="Droc G."/>
            <person name="Guyot R."/>
            <person name="Pietrella M."/>
            <person name="Zheng C."/>
            <person name="Alberti A."/>
            <person name="Anthony F."/>
            <person name="Aprea G."/>
            <person name="Aury J.M."/>
            <person name="Bento P."/>
            <person name="Bernard M."/>
            <person name="Bocs S."/>
            <person name="Campa C."/>
            <person name="Cenci A."/>
            <person name="Combes M.C."/>
            <person name="Crouzillat D."/>
            <person name="Da Silva C."/>
            <person name="Daddiego L."/>
            <person name="De Bellis F."/>
            <person name="Dussert S."/>
            <person name="Garsmeur O."/>
            <person name="Gayraud T."/>
            <person name="Guignon V."/>
            <person name="Jahn K."/>
            <person name="Jamilloux V."/>
            <person name="Joet T."/>
            <person name="Labadie K."/>
            <person name="Lan T."/>
            <person name="Leclercq J."/>
            <person name="Lepelley M."/>
            <person name="Leroy T."/>
            <person name="Li L.T."/>
            <person name="Librado P."/>
            <person name="Lopez L."/>
            <person name="Munoz A."/>
            <person name="Noel B."/>
            <person name="Pallavicini A."/>
            <person name="Perrotta G."/>
            <person name="Poncet V."/>
            <person name="Pot D."/>
            <person name="Priyono X."/>
            <person name="Rigoreau M."/>
            <person name="Rouard M."/>
            <person name="Rozas J."/>
            <person name="Tranchant-Dubreuil C."/>
            <person name="VanBuren R."/>
            <person name="Zhang Q."/>
            <person name="Andrade A.C."/>
            <person name="Argout X."/>
            <person name="Bertrand B."/>
            <person name="de Kochko A."/>
            <person name="Graziosi G."/>
            <person name="Henry R.J."/>
            <person name="Jayarama X."/>
            <person name="Ming R."/>
            <person name="Nagai C."/>
            <person name="Rounsley S."/>
            <person name="Sankoff D."/>
            <person name="Giuliano G."/>
            <person name="Albert V.A."/>
            <person name="Wincker P."/>
            <person name="Lashermes P."/>
        </authorList>
    </citation>
    <scope>NUCLEOTIDE SEQUENCE [LARGE SCALE GENOMIC DNA]</scope>
    <source>
        <strain evidence="2">cv. DH200-94</strain>
    </source>
</reference>
<proteinExistence type="predicted"/>
<feature type="non-terminal residue" evidence="1">
    <location>
        <position position="1"/>
    </location>
</feature>
<dbReference type="InParanoid" id="A0A068VMD6"/>
<keyword evidence="2" id="KW-1185">Reference proteome</keyword>
<organism evidence="1 2">
    <name type="scientific">Coffea canephora</name>
    <name type="common">Robusta coffee</name>
    <dbReference type="NCBI Taxonomy" id="49390"/>
    <lineage>
        <taxon>Eukaryota</taxon>
        <taxon>Viridiplantae</taxon>
        <taxon>Streptophyta</taxon>
        <taxon>Embryophyta</taxon>
        <taxon>Tracheophyta</taxon>
        <taxon>Spermatophyta</taxon>
        <taxon>Magnoliopsida</taxon>
        <taxon>eudicotyledons</taxon>
        <taxon>Gunneridae</taxon>
        <taxon>Pentapetalae</taxon>
        <taxon>asterids</taxon>
        <taxon>lamiids</taxon>
        <taxon>Gentianales</taxon>
        <taxon>Rubiaceae</taxon>
        <taxon>Ixoroideae</taxon>
        <taxon>Gardenieae complex</taxon>
        <taxon>Bertiereae - Coffeeae clade</taxon>
        <taxon>Coffeeae</taxon>
        <taxon>Coffea</taxon>
    </lineage>
</organism>
<sequence>SAAAAGLPSRFAVPFGSCFQNSCRPLSLLHLGSAEVLEHKLRKYMSRFQYQDWLKIVRTTTAVTLLCFVFQSNLCISFIASSCLTRIIFSNYLNALTVESLRSLL</sequence>
<evidence type="ECO:0000313" key="2">
    <source>
        <dbReference type="Proteomes" id="UP000295252"/>
    </source>
</evidence>
<name>A0A068VMD6_COFCA</name>
<accession>A0A068VMD6</accession>
<evidence type="ECO:0000313" key="1">
    <source>
        <dbReference type="EMBL" id="CDP21772.1"/>
    </source>
</evidence>
<dbReference type="Proteomes" id="UP000295252">
    <property type="component" value="Unassembled WGS sequence"/>
</dbReference>